<dbReference type="STRING" id="1477437.SAMN05444682_11529"/>
<organism evidence="1 2">
    <name type="scientific">Parapedobacter indicus</name>
    <dbReference type="NCBI Taxonomy" id="1477437"/>
    <lineage>
        <taxon>Bacteria</taxon>
        <taxon>Pseudomonadati</taxon>
        <taxon>Bacteroidota</taxon>
        <taxon>Sphingobacteriia</taxon>
        <taxon>Sphingobacteriales</taxon>
        <taxon>Sphingobacteriaceae</taxon>
        <taxon>Parapedobacter</taxon>
    </lineage>
</organism>
<evidence type="ECO:0000313" key="1">
    <source>
        <dbReference type="EMBL" id="SFJ85550.1"/>
    </source>
</evidence>
<accession>A0A1I3URG5</accession>
<protein>
    <submittedName>
        <fullName evidence="1">Uncharacterized protein</fullName>
    </submittedName>
</protein>
<gene>
    <name evidence="1" type="ORF">SAMN05444682_11529</name>
</gene>
<dbReference type="InterPro" id="IPR041289">
    <property type="entry name" value="Bact_RF_family3"/>
</dbReference>
<evidence type="ECO:0000313" key="2">
    <source>
        <dbReference type="Proteomes" id="UP000198670"/>
    </source>
</evidence>
<name>A0A1I3URG5_9SPHI</name>
<dbReference type="Proteomes" id="UP000198670">
    <property type="component" value="Unassembled WGS sequence"/>
</dbReference>
<dbReference type="Pfam" id="PF18845">
    <property type="entry name" value="baeRF_family3"/>
    <property type="match status" value="1"/>
</dbReference>
<dbReference type="AlphaFoldDB" id="A0A1I3URG5"/>
<sequence length="372" mass="42653">MRYHEGPVFSVYMPTHRTHPDNAQDPEMFRKLVEQFDSIKAEYIRDKGIQSIFSNFEALADDYRFWQHTKDGLAVFATRDSFDVYRLHTPVQPLAIAADSAHTKPLLKYLQSSDRYHVLVLSTNTAQLFEGDRYQLDEINLSQEEVPESMIDALDHELRDLHATLAAYHTATGEKWDVAQNHGLKKTDVDNDIEQFFRAVDRGVMARYSTPTRLPLILASLPEHQHLFRRLSRNRQLLEEGIKINAAALPKEALRDAAWQVFEPYYNKRLNHIIGEYRQATTKGMGADQLEEVVKDAFDGKVATLLLEENRIIRGRIVDRDNVQYDTDETLGAVDDVLDDLAELVLRQGGEVWVIPKDKMPSETGAASINRF</sequence>
<keyword evidence="2" id="KW-1185">Reference proteome</keyword>
<dbReference type="EMBL" id="FOQO01000015">
    <property type="protein sequence ID" value="SFJ85550.1"/>
    <property type="molecule type" value="Genomic_DNA"/>
</dbReference>
<proteinExistence type="predicted"/>
<reference evidence="1 2" key="1">
    <citation type="submission" date="2016-10" db="EMBL/GenBank/DDBJ databases">
        <authorList>
            <person name="de Groot N.N."/>
        </authorList>
    </citation>
    <scope>NUCLEOTIDE SEQUENCE [LARGE SCALE GENOMIC DNA]</scope>
    <source>
        <strain evidence="1 2">RK1</strain>
    </source>
</reference>